<dbReference type="GO" id="GO:0004656">
    <property type="term" value="F:procollagen-proline 4-dioxygenase activity"/>
    <property type="evidence" value="ECO:0007669"/>
    <property type="project" value="TreeGrafter"/>
</dbReference>
<dbReference type="GO" id="GO:0005506">
    <property type="term" value="F:iron ion binding"/>
    <property type="evidence" value="ECO:0007669"/>
    <property type="project" value="InterPro"/>
</dbReference>
<dbReference type="PROSITE" id="PS51471">
    <property type="entry name" value="FE2OG_OXY"/>
    <property type="match status" value="1"/>
</dbReference>
<dbReference type="SMART" id="SM00702">
    <property type="entry name" value="P4Hc"/>
    <property type="match status" value="1"/>
</dbReference>
<dbReference type="GO" id="GO:0005783">
    <property type="term" value="C:endoplasmic reticulum"/>
    <property type="evidence" value="ECO:0007669"/>
    <property type="project" value="TreeGrafter"/>
</dbReference>
<sequence length="250" mass="28015">MSTQLSPALSTFPLLSISPPRSIFLVSRLLTPEECTKIIASYTNLVPSNVTPATVRDREVFSDLALASLLWSRISPFFQGKKAVDEDGEIWNVRGLNETFRLCRYVQGGKFSPHTDGRRLESVNDQSFMTINIYLKTVPESHGGATRFLSPSKEVIYKVQPQLGQAALFRGDVWHDGEELSEGIKYLLRTDVMYVRDKDFDFETLYGRQDDEVKGRKALSIAEGLEDAGKGGEAVRWYKKAFGLLPALEG</sequence>
<dbReference type="GO" id="GO:0031418">
    <property type="term" value="F:L-ascorbic acid binding"/>
    <property type="evidence" value="ECO:0007669"/>
    <property type="project" value="InterPro"/>
</dbReference>
<evidence type="ECO:0000313" key="7">
    <source>
        <dbReference type="EMBL" id="PMD53432.1"/>
    </source>
</evidence>
<proteinExistence type="predicted"/>
<dbReference type="InterPro" id="IPR006620">
    <property type="entry name" value="Pro_4_hyd_alph"/>
</dbReference>
<evidence type="ECO:0000256" key="3">
    <source>
        <dbReference type="ARBA" id="ARBA00022964"/>
    </source>
</evidence>
<dbReference type="Pfam" id="PF13640">
    <property type="entry name" value="2OG-FeII_Oxy_3"/>
    <property type="match status" value="1"/>
</dbReference>
<dbReference type="Gene3D" id="2.60.120.620">
    <property type="entry name" value="q2cbj1_9rhob like domain"/>
    <property type="match status" value="1"/>
</dbReference>
<feature type="domain" description="Fe2OG dioxygenase" evidence="6">
    <location>
        <begin position="95"/>
        <end position="194"/>
    </location>
</feature>
<dbReference type="InterPro" id="IPR005123">
    <property type="entry name" value="Oxoglu/Fe-dep_dioxygenase_dom"/>
</dbReference>
<protein>
    <recommendedName>
        <fullName evidence="6">Fe2OG dioxygenase domain-containing protein</fullName>
    </recommendedName>
</protein>
<evidence type="ECO:0000256" key="1">
    <source>
        <dbReference type="ARBA" id="ARBA00001961"/>
    </source>
</evidence>
<organism evidence="7 8">
    <name type="scientific">Hyaloscypha bicolor E</name>
    <dbReference type="NCBI Taxonomy" id="1095630"/>
    <lineage>
        <taxon>Eukaryota</taxon>
        <taxon>Fungi</taxon>
        <taxon>Dikarya</taxon>
        <taxon>Ascomycota</taxon>
        <taxon>Pezizomycotina</taxon>
        <taxon>Leotiomycetes</taxon>
        <taxon>Helotiales</taxon>
        <taxon>Hyaloscyphaceae</taxon>
        <taxon>Hyaloscypha</taxon>
        <taxon>Hyaloscypha bicolor</taxon>
    </lineage>
</organism>
<dbReference type="EMBL" id="KZ613883">
    <property type="protein sequence ID" value="PMD53432.1"/>
    <property type="molecule type" value="Genomic_DNA"/>
</dbReference>
<keyword evidence="5" id="KW-0408">Iron</keyword>
<dbReference type="InterPro" id="IPR045054">
    <property type="entry name" value="P4HA-like"/>
</dbReference>
<dbReference type="PANTHER" id="PTHR10869:SF236">
    <property type="entry name" value="PROLYL 4-HYDROXYLASE ALPHA SUBUNIT DOMAIN-CONTAINING PROTEIN"/>
    <property type="match status" value="1"/>
</dbReference>
<name>A0A2J6SRP6_9HELO</name>
<dbReference type="AlphaFoldDB" id="A0A2J6SRP6"/>
<accession>A0A2J6SRP6</accession>
<dbReference type="RefSeq" id="XP_024730336.1">
    <property type="nucleotide sequence ID" value="XM_024887383.1"/>
</dbReference>
<comment type="cofactor">
    <cofactor evidence="1">
        <name>L-ascorbate</name>
        <dbReference type="ChEBI" id="CHEBI:38290"/>
    </cofactor>
</comment>
<dbReference type="GeneID" id="36595459"/>
<keyword evidence="4" id="KW-0560">Oxidoreductase</keyword>
<keyword evidence="2" id="KW-0479">Metal-binding</keyword>
<evidence type="ECO:0000256" key="4">
    <source>
        <dbReference type="ARBA" id="ARBA00023002"/>
    </source>
</evidence>
<evidence type="ECO:0000259" key="6">
    <source>
        <dbReference type="PROSITE" id="PS51471"/>
    </source>
</evidence>
<keyword evidence="8" id="KW-1185">Reference proteome</keyword>
<reference evidence="7 8" key="1">
    <citation type="submission" date="2016-04" db="EMBL/GenBank/DDBJ databases">
        <title>A degradative enzymes factory behind the ericoid mycorrhizal symbiosis.</title>
        <authorList>
            <consortium name="DOE Joint Genome Institute"/>
            <person name="Martino E."/>
            <person name="Morin E."/>
            <person name="Grelet G."/>
            <person name="Kuo A."/>
            <person name="Kohler A."/>
            <person name="Daghino S."/>
            <person name="Barry K."/>
            <person name="Choi C."/>
            <person name="Cichocki N."/>
            <person name="Clum A."/>
            <person name="Copeland A."/>
            <person name="Hainaut M."/>
            <person name="Haridas S."/>
            <person name="Labutti K."/>
            <person name="Lindquist E."/>
            <person name="Lipzen A."/>
            <person name="Khouja H.-R."/>
            <person name="Murat C."/>
            <person name="Ohm R."/>
            <person name="Olson A."/>
            <person name="Spatafora J."/>
            <person name="Veneault-Fourrey C."/>
            <person name="Henrissat B."/>
            <person name="Grigoriev I."/>
            <person name="Martin F."/>
            <person name="Perotto S."/>
        </authorList>
    </citation>
    <scope>NUCLEOTIDE SEQUENCE [LARGE SCALE GENOMIC DNA]</scope>
    <source>
        <strain evidence="7 8">E</strain>
    </source>
</reference>
<dbReference type="PANTHER" id="PTHR10869">
    <property type="entry name" value="PROLYL 4-HYDROXYLASE ALPHA SUBUNIT"/>
    <property type="match status" value="1"/>
</dbReference>
<dbReference type="InterPro" id="IPR044862">
    <property type="entry name" value="Pro_4_hyd_alph_FE2OG_OXY"/>
</dbReference>
<evidence type="ECO:0000256" key="2">
    <source>
        <dbReference type="ARBA" id="ARBA00022723"/>
    </source>
</evidence>
<dbReference type="OrthoDB" id="69177at2759"/>
<keyword evidence="3" id="KW-0223">Dioxygenase</keyword>
<dbReference type="InParanoid" id="A0A2J6SRP6"/>
<dbReference type="Proteomes" id="UP000235371">
    <property type="component" value="Unassembled WGS sequence"/>
</dbReference>
<gene>
    <name evidence="7" type="ORF">K444DRAFT_668224</name>
</gene>
<dbReference type="STRING" id="1095630.A0A2J6SRP6"/>
<evidence type="ECO:0000313" key="8">
    <source>
        <dbReference type="Proteomes" id="UP000235371"/>
    </source>
</evidence>
<evidence type="ECO:0000256" key="5">
    <source>
        <dbReference type="ARBA" id="ARBA00023004"/>
    </source>
</evidence>